<dbReference type="InterPro" id="IPR009000">
    <property type="entry name" value="Transl_B-barrel_sf"/>
</dbReference>
<protein>
    <recommendedName>
        <fullName evidence="5">Ribosome maturation factor RimM</fullName>
    </recommendedName>
</protein>
<dbReference type="SUPFAM" id="SSF50346">
    <property type="entry name" value="PRC-barrel domain"/>
    <property type="match status" value="1"/>
</dbReference>
<dbReference type="InterPro" id="IPR011961">
    <property type="entry name" value="RimM"/>
</dbReference>
<organism evidence="8 9">
    <name type="scientific">Halospina denitrificans</name>
    <dbReference type="NCBI Taxonomy" id="332522"/>
    <lineage>
        <taxon>Bacteria</taxon>
        <taxon>Pseudomonadati</taxon>
        <taxon>Pseudomonadota</taxon>
        <taxon>Gammaproteobacteria</taxon>
        <taxon>Halospina</taxon>
    </lineage>
</organism>
<feature type="domain" description="RimM N-terminal" evidence="6">
    <location>
        <begin position="10"/>
        <end position="89"/>
    </location>
</feature>
<evidence type="ECO:0000259" key="6">
    <source>
        <dbReference type="Pfam" id="PF01782"/>
    </source>
</evidence>
<comment type="subunit">
    <text evidence="5">Binds ribosomal protein uS19.</text>
</comment>
<sequence length="175" mass="19617">MTSVSSETVLGQITSVFGIQGWVKVYSYTEPLDNIFQYPEWILAGTGASRRYRLVRGRWHGKTLLAKLEGVDDRDQAAQLCGNEIRVATEDLPPLEEGEYYWYQLEGLRVLTSDDQDLGVVDHLIETGSNDVLVVEPDSGSIDGRQRLIPFLPDQSIESVQLESGVVVVNWDPDF</sequence>
<dbReference type="GO" id="GO:0005840">
    <property type="term" value="C:ribosome"/>
    <property type="evidence" value="ECO:0007669"/>
    <property type="project" value="InterPro"/>
</dbReference>
<keyword evidence="4 5" id="KW-0143">Chaperone</keyword>
<evidence type="ECO:0000256" key="1">
    <source>
        <dbReference type="ARBA" id="ARBA00022490"/>
    </source>
</evidence>
<keyword evidence="1 5" id="KW-0963">Cytoplasm</keyword>
<dbReference type="Pfam" id="PF05239">
    <property type="entry name" value="PRC"/>
    <property type="match status" value="1"/>
</dbReference>
<proteinExistence type="inferred from homology"/>
<dbReference type="AlphaFoldDB" id="A0A4R7JMT7"/>
<comment type="function">
    <text evidence="5">An accessory protein needed during the final step in the assembly of 30S ribosomal subunit, possibly for assembly of the head region. Essential for efficient processing of 16S rRNA. May be needed both before and after RbfA during the maturation of 16S rRNA. It has affinity for free ribosomal 30S subunits but not for 70S ribosomes.</text>
</comment>
<comment type="similarity">
    <text evidence="5">Belongs to the RimM family.</text>
</comment>
<dbReference type="Proteomes" id="UP000295830">
    <property type="component" value="Unassembled WGS sequence"/>
</dbReference>
<comment type="subcellular location">
    <subcellularLocation>
        <location evidence="5">Cytoplasm</location>
    </subcellularLocation>
</comment>
<reference evidence="8 9" key="1">
    <citation type="submission" date="2019-03" db="EMBL/GenBank/DDBJ databases">
        <title>Genomic Encyclopedia of Type Strains, Phase IV (KMG-IV): sequencing the most valuable type-strain genomes for metagenomic binning, comparative biology and taxonomic classification.</title>
        <authorList>
            <person name="Goeker M."/>
        </authorList>
    </citation>
    <scope>NUCLEOTIDE SEQUENCE [LARGE SCALE GENOMIC DNA]</scope>
    <source>
        <strain evidence="8 9">DSM 15505</strain>
    </source>
</reference>
<dbReference type="PANTHER" id="PTHR33692">
    <property type="entry name" value="RIBOSOME MATURATION FACTOR RIMM"/>
    <property type="match status" value="1"/>
</dbReference>
<dbReference type="RefSeq" id="WP_133736705.1">
    <property type="nucleotide sequence ID" value="NZ_SOAX01000006.1"/>
</dbReference>
<dbReference type="GO" id="GO:0005737">
    <property type="term" value="C:cytoplasm"/>
    <property type="evidence" value="ECO:0007669"/>
    <property type="project" value="UniProtKB-SubCell"/>
</dbReference>
<accession>A0A4R7JMT7</accession>
<dbReference type="EMBL" id="SOAX01000006">
    <property type="protein sequence ID" value="TDT38487.1"/>
    <property type="molecule type" value="Genomic_DNA"/>
</dbReference>
<dbReference type="InterPro" id="IPR027275">
    <property type="entry name" value="PRC-brl_dom"/>
</dbReference>
<evidence type="ECO:0000256" key="3">
    <source>
        <dbReference type="ARBA" id="ARBA00022552"/>
    </source>
</evidence>
<comment type="caution">
    <text evidence="8">The sequence shown here is derived from an EMBL/GenBank/DDBJ whole genome shotgun (WGS) entry which is preliminary data.</text>
</comment>
<evidence type="ECO:0000256" key="5">
    <source>
        <dbReference type="HAMAP-Rule" id="MF_00014"/>
    </source>
</evidence>
<dbReference type="NCBIfam" id="TIGR02273">
    <property type="entry name" value="16S_RimM"/>
    <property type="match status" value="1"/>
</dbReference>
<dbReference type="GO" id="GO:0006364">
    <property type="term" value="P:rRNA processing"/>
    <property type="evidence" value="ECO:0007669"/>
    <property type="project" value="UniProtKB-UniRule"/>
</dbReference>
<comment type="domain">
    <text evidence="5">The PRC barrel domain binds ribosomal protein uS19.</text>
</comment>
<dbReference type="SUPFAM" id="SSF50447">
    <property type="entry name" value="Translation proteins"/>
    <property type="match status" value="1"/>
</dbReference>
<name>A0A4R7JMT7_9GAMM</name>
<keyword evidence="2 5" id="KW-0690">Ribosome biogenesis</keyword>
<dbReference type="InterPro" id="IPR036976">
    <property type="entry name" value="RimM_N_sf"/>
</dbReference>
<dbReference type="HAMAP" id="MF_00014">
    <property type="entry name" value="Ribosome_mat_RimM"/>
    <property type="match status" value="1"/>
</dbReference>
<evidence type="ECO:0000256" key="4">
    <source>
        <dbReference type="ARBA" id="ARBA00023186"/>
    </source>
</evidence>
<feature type="domain" description="PRC-barrel" evidence="7">
    <location>
        <begin position="97"/>
        <end position="170"/>
    </location>
</feature>
<gene>
    <name evidence="5" type="primary">rimM</name>
    <name evidence="8" type="ORF">DES49_2464</name>
</gene>
<dbReference type="InterPro" id="IPR011033">
    <property type="entry name" value="PRC_barrel-like_sf"/>
</dbReference>
<dbReference type="Gene3D" id="2.30.30.240">
    <property type="entry name" value="PRC-barrel domain"/>
    <property type="match status" value="1"/>
</dbReference>
<dbReference type="OrthoDB" id="9783509at2"/>
<dbReference type="InterPro" id="IPR002676">
    <property type="entry name" value="RimM_N"/>
</dbReference>
<dbReference type="GO" id="GO:0043022">
    <property type="term" value="F:ribosome binding"/>
    <property type="evidence" value="ECO:0007669"/>
    <property type="project" value="InterPro"/>
</dbReference>
<evidence type="ECO:0000256" key="2">
    <source>
        <dbReference type="ARBA" id="ARBA00022517"/>
    </source>
</evidence>
<evidence type="ECO:0000259" key="7">
    <source>
        <dbReference type="Pfam" id="PF05239"/>
    </source>
</evidence>
<dbReference type="Pfam" id="PF01782">
    <property type="entry name" value="RimM"/>
    <property type="match status" value="1"/>
</dbReference>
<keyword evidence="3 5" id="KW-0698">rRNA processing</keyword>
<keyword evidence="9" id="KW-1185">Reference proteome</keyword>
<dbReference type="PANTHER" id="PTHR33692:SF1">
    <property type="entry name" value="RIBOSOME MATURATION FACTOR RIMM"/>
    <property type="match status" value="1"/>
</dbReference>
<dbReference type="GO" id="GO:0042274">
    <property type="term" value="P:ribosomal small subunit biogenesis"/>
    <property type="evidence" value="ECO:0007669"/>
    <property type="project" value="UniProtKB-UniRule"/>
</dbReference>
<evidence type="ECO:0000313" key="9">
    <source>
        <dbReference type="Proteomes" id="UP000295830"/>
    </source>
</evidence>
<evidence type="ECO:0000313" key="8">
    <source>
        <dbReference type="EMBL" id="TDT38487.1"/>
    </source>
</evidence>
<dbReference type="Gene3D" id="2.40.30.60">
    <property type="entry name" value="RimM"/>
    <property type="match status" value="1"/>
</dbReference>